<evidence type="ECO:0000259" key="4">
    <source>
        <dbReference type="Pfam" id="PF20148"/>
    </source>
</evidence>
<dbReference type="InterPro" id="IPR056823">
    <property type="entry name" value="TEN-like_YD-shell"/>
</dbReference>
<organism evidence="6 7">
    <name type="scientific">Caenimonas sedimenti</name>
    <dbReference type="NCBI Taxonomy" id="2596921"/>
    <lineage>
        <taxon>Bacteria</taxon>
        <taxon>Pseudomonadati</taxon>
        <taxon>Pseudomonadota</taxon>
        <taxon>Betaproteobacteria</taxon>
        <taxon>Burkholderiales</taxon>
        <taxon>Comamonadaceae</taxon>
        <taxon>Caenimonas</taxon>
    </lineage>
</organism>
<dbReference type="InterPro" id="IPR031325">
    <property type="entry name" value="RHS_repeat"/>
</dbReference>
<keyword evidence="7" id="KW-1185">Reference proteome</keyword>
<evidence type="ECO:0000256" key="1">
    <source>
        <dbReference type="ARBA" id="ARBA00022737"/>
    </source>
</evidence>
<evidence type="ECO:0000259" key="5">
    <source>
        <dbReference type="Pfam" id="PF25023"/>
    </source>
</evidence>
<dbReference type="EMBL" id="VOBQ01000012">
    <property type="protein sequence ID" value="TWO70301.1"/>
    <property type="molecule type" value="Genomic_DNA"/>
</dbReference>
<feature type="domain" description="Teneurin-like YD-shell" evidence="5">
    <location>
        <begin position="648"/>
        <end position="798"/>
    </location>
</feature>
<keyword evidence="1" id="KW-0677">Repeat</keyword>
<dbReference type="NCBIfam" id="TIGR03696">
    <property type="entry name" value="Rhs_assc_core"/>
    <property type="match status" value="1"/>
</dbReference>
<dbReference type="Pfam" id="PF05593">
    <property type="entry name" value="RHS_repeat"/>
    <property type="match status" value="1"/>
</dbReference>
<evidence type="ECO:0000313" key="7">
    <source>
        <dbReference type="Proteomes" id="UP000318199"/>
    </source>
</evidence>
<dbReference type="PANTHER" id="PTHR32305">
    <property type="match status" value="1"/>
</dbReference>
<keyword evidence="3" id="KW-0732">Signal</keyword>
<feature type="domain" description="DUF6531" evidence="4">
    <location>
        <begin position="276"/>
        <end position="349"/>
    </location>
</feature>
<dbReference type="InterPro" id="IPR050708">
    <property type="entry name" value="T6SS_VgrG/RHS"/>
</dbReference>
<evidence type="ECO:0008006" key="8">
    <source>
        <dbReference type="Google" id="ProtNLM"/>
    </source>
</evidence>
<dbReference type="NCBIfam" id="TIGR01643">
    <property type="entry name" value="YD_repeat_2x"/>
    <property type="match status" value="10"/>
</dbReference>
<dbReference type="InterPro" id="IPR022385">
    <property type="entry name" value="Rhs_assc_core"/>
</dbReference>
<dbReference type="RefSeq" id="WP_145893857.1">
    <property type="nucleotide sequence ID" value="NZ_VOBQ01000012.1"/>
</dbReference>
<dbReference type="InterPro" id="IPR045351">
    <property type="entry name" value="DUF6531"/>
</dbReference>
<dbReference type="Pfam" id="PF25023">
    <property type="entry name" value="TEN_YD-shell"/>
    <property type="match status" value="2"/>
</dbReference>
<dbReference type="InterPro" id="IPR006530">
    <property type="entry name" value="YD"/>
</dbReference>
<name>A0A562ZPJ7_9BURK</name>
<sequence>MFVAWLRAALACALFSISFAASTQQQFGGPAPPPACRVHGWPQCIPEKYVTGIQAALQEHCDQYAAAHTARGGIVWCGQQGSVSTQCTLSTPAISPGFVGGNWANTNIVMAGQDTFSSNWGQGPVFETWGPRGYAGPACFCPANSGLTPEATCACPAGMNWDPQTQRCAVPPPDPVVITLSGRTHTRALPAGPPLTYEARVTRGGAPVPGSMVNIWVGQGNITGLTDADGIYRFTYIPPFQKETTEKFTATCIGCSNTAETGAVVTHCDVCEPGFGNPVQPATGEKQQSESDWIDEGAHALSLVRNYRSQGVPHIGLGAGWTHGFAGQTTMVADKMRTVQLGDGRTIVFEKLLTGSWFSSESRADTLIESGGGFVYTRAFDETRYRFEGSRLADITQRNGWTMSLSYDLAGNLVRVSNAFGRALQFTYAGSRLTGATAPDGSTVGYAYDAQGRLSGVTFPDGKTRQYHYEDTRFAAALTGITDENGQRYATFTYDAQGRATGTSHALGANSYSVTYQSPSPLAGSVVSGTNVSPDHFKLSAQVRDPNGNVQQYQWQGGDGTVRRTGASGPFEGESMASRGYGGSLLPVREVDFEGNVTTHTEDASRELRLSTTHAVGTPQERTTAIEWHPTFRLPVRVTEPGRVTATTYDASGNKLSETITDSASGQTRAWAWTYTAQGLVDTLTDPEGGTWRLGYDGAGNRTSVRDPLNRETRWTHDAAGRILTQTDPGGLVTSYSYDARGRLTGIQRAGEASAYGYNATGQLTSSTLPDGYQVTYAYDAAQRLTGATDNRGNTVSYTLDAAGNRTREEVKDASGAIAWATTRTINALSRLDAVQTASGRSTFGYDANGELVRQTDPLNQSTRQTLDSLRRLTATTFADNTSASQAWNQLDQLTGVTDPKGVSTQYVTNAFGEVTSETSPDIGTIRYTRDANGEVIQTEDAKGQISRIERDALGRVSRIEYTAGHQVFYSYDAAGAVGRIEDKSGVTAYERDALGRVTAKTQDVNDVPGTPSRFRLQYGYGQGRLEGITYPSGLKVSYQRSNGRITGIDVQEPSANVNRPKPVQPFLSNLTYTALDQPKAWTWFNGDSASRSFDLDGRMTATEFASYTFDAASRISGITQSLYARGTGTVYITPISWQAGYDTRNRLVGFGRSGSDTRYTYDANSNRLTAIDTATSDTDLDGEFDQTDFARSTSQALNIEATSNRLLGFTQTVTTTNKGNTRSVVISPIAYSLDANGALTSDGLRSFDYDASNRLAKVRVFKDGEAAGVSYLTNALGQRVFKSEPVAEQTLPSEETLGADFVTWLKKQFGWLFVKAAANTSIGTGFVFGDDNEIPSWAVLGEYDNGSAKGKGRTEYLWLPTEDGQAIPVGIYRNGKFFAIHPDHLGTPRLMTNEAKEVVWQWPYSAFGNNKPTGVLKATEKPKQAITNQPVLLKATNAVELNLRFPGQYADEETGSFYNYFRTYHPGHGRYTQSDPIGLAGGINSYAYVEGSPLSLVDPYGLFGWADMPTAPQWAEDFGGGLGDVLTFGISGAVREQFDIGSVNRCSGGYAAGEVAGMVASVATGFVGGTKAVAKASSPNNWANFSHSGTPASWNRGSRWSKTGNRGNGDYIPTTGTRPDLHDLMDATAAGVGGKYPTWPAWRRAPNRMPYTPGAALYGAASAAMNSCECRR</sequence>
<evidence type="ECO:0000256" key="2">
    <source>
        <dbReference type="SAM" id="MobiDB-lite"/>
    </source>
</evidence>
<feature type="compositionally biased region" description="Polar residues" evidence="2">
    <location>
        <begin position="1589"/>
        <end position="1606"/>
    </location>
</feature>
<dbReference type="Gene3D" id="2.180.10.10">
    <property type="entry name" value="RHS repeat-associated core"/>
    <property type="match status" value="3"/>
</dbReference>
<proteinExistence type="predicted"/>
<dbReference type="PANTHER" id="PTHR32305:SF15">
    <property type="entry name" value="PROTEIN RHSA-RELATED"/>
    <property type="match status" value="1"/>
</dbReference>
<feature type="region of interest" description="Disordered" evidence="2">
    <location>
        <begin position="1589"/>
        <end position="1609"/>
    </location>
</feature>
<gene>
    <name evidence="6" type="ORF">FN976_15015</name>
</gene>
<feature type="domain" description="Teneurin-like YD-shell" evidence="5">
    <location>
        <begin position="401"/>
        <end position="508"/>
    </location>
</feature>
<accession>A0A562ZPJ7</accession>
<dbReference type="Proteomes" id="UP000318199">
    <property type="component" value="Unassembled WGS sequence"/>
</dbReference>
<reference evidence="6 7" key="1">
    <citation type="submission" date="2019-07" db="EMBL/GenBank/DDBJ databases">
        <title>Caenimonas sedimenti sp. nov., isolated from activated sludge.</title>
        <authorList>
            <person name="Xu J."/>
        </authorList>
    </citation>
    <scope>NUCLEOTIDE SEQUENCE [LARGE SCALE GENOMIC DNA]</scope>
    <source>
        <strain evidence="6 7">HX-9-20</strain>
    </source>
</reference>
<dbReference type="Pfam" id="PF20148">
    <property type="entry name" value="DUF6531"/>
    <property type="match status" value="1"/>
</dbReference>
<feature type="chain" id="PRO_5021931143" description="RHS repeat protein" evidence="3">
    <location>
        <begin position="21"/>
        <end position="1673"/>
    </location>
</feature>
<comment type="caution">
    <text evidence="6">The sequence shown here is derived from an EMBL/GenBank/DDBJ whole genome shotgun (WGS) entry which is preliminary data.</text>
</comment>
<feature type="signal peptide" evidence="3">
    <location>
        <begin position="1"/>
        <end position="20"/>
    </location>
</feature>
<dbReference type="OrthoDB" id="8552614at2"/>
<evidence type="ECO:0000313" key="6">
    <source>
        <dbReference type="EMBL" id="TWO70301.1"/>
    </source>
</evidence>
<evidence type="ECO:0000256" key="3">
    <source>
        <dbReference type="SAM" id="SignalP"/>
    </source>
</evidence>
<protein>
    <recommendedName>
        <fullName evidence="8">RHS repeat protein</fullName>
    </recommendedName>
</protein>